<dbReference type="OrthoDB" id="418748at2759"/>
<keyword evidence="1" id="KW-0472">Membrane</keyword>
<keyword evidence="1" id="KW-0812">Transmembrane</keyword>
<dbReference type="AlphaFoldDB" id="G0ZJF1"/>
<reference evidence="2" key="1">
    <citation type="journal article" date="2011" name="Dev. Comp. Immunol.">
        <title>Differential gene expression profile from haematopoietic tissue stem cells of red claw crayfish, Cherax quadricarinatus, in response to WSSV infection.</title>
        <authorList>
            <person name="Liu H.P."/>
            <person name="Chen R.Y."/>
            <person name="Zhang Q.X."/>
            <person name="Peng H."/>
            <person name="Wang K.J."/>
        </authorList>
    </citation>
    <scope>NUCLEOTIDE SEQUENCE</scope>
</reference>
<keyword evidence="1" id="KW-1133">Transmembrane helix</keyword>
<accession>G0ZJF1</accession>
<feature type="non-terminal residue" evidence="2">
    <location>
        <position position="1"/>
    </location>
</feature>
<sequence>EIWWKIDEIMLSRILMCQRYLRIGDFADFDSHFRPITLFQSTKFLAISLVLLLFYRLSTRNRQVNCFNYKIK</sequence>
<protein>
    <submittedName>
        <fullName evidence="2">Uncharacterized protein</fullName>
    </submittedName>
</protein>
<organism evidence="2">
    <name type="scientific">Cherax quadricarinatus</name>
    <name type="common">Australian red claw crayfish</name>
    <dbReference type="NCBI Taxonomy" id="27406"/>
    <lineage>
        <taxon>Eukaryota</taxon>
        <taxon>Metazoa</taxon>
        <taxon>Ecdysozoa</taxon>
        <taxon>Arthropoda</taxon>
        <taxon>Crustacea</taxon>
        <taxon>Multicrustacea</taxon>
        <taxon>Malacostraca</taxon>
        <taxon>Eumalacostraca</taxon>
        <taxon>Eucarida</taxon>
        <taxon>Decapoda</taxon>
        <taxon>Pleocyemata</taxon>
        <taxon>Astacidea</taxon>
        <taxon>Parastacoidea</taxon>
        <taxon>Parastacidae</taxon>
        <taxon>Cherax</taxon>
    </lineage>
</organism>
<evidence type="ECO:0000313" key="2">
    <source>
        <dbReference type="EMBL" id="AEL23148.1"/>
    </source>
</evidence>
<evidence type="ECO:0000256" key="1">
    <source>
        <dbReference type="SAM" id="Phobius"/>
    </source>
</evidence>
<name>G0ZJF1_CHEQU</name>
<proteinExistence type="evidence at transcript level"/>
<dbReference type="EMBL" id="JF284602">
    <property type="protein sequence ID" value="AEL23148.1"/>
    <property type="molecule type" value="mRNA"/>
</dbReference>
<feature type="transmembrane region" description="Helical" evidence="1">
    <location>
        <begin position="36"/>
        <end position="55"/>
    </location>
</feature>
<reference evidence="2" key="2">
    <citation type="submission" date="2011-02" db="EMBL/GenBank/DDBJ databases">
        <authorList>
            <person name="Liu H.-P."/>
            <person name="Chen R.-Y."/>
            <person name="Zhang Q.-X."/>
            <person name="Peng H."/>
            <person name="Wang K.-J."/>
        </authorList>
    </citation>
    <scope>NUCLEOTIDE SEQUENCE</scope>
</reference>